<feature type="transmembrane region" description="Helical" evidence="6">
    <location>
        <begin position="80"/>
        <end position="104"/>
    </location>
</feature>
<feature type="transmembrane region" description="Helical" evidence="6">
    <location>
        <begin position="164"/>
        <end position="182"/>
    </location>
</feature>
<comment type="similarity">
    <text evidence="6">Belongs to the TVP38/TMEM64 family.</text>
</comment>
<gene>
    <name evidence="8" type="ORF">HNQ80_001605</name>
</gene>
<feature type="domain" description="VTT" evidence="7">
    <location>
        <begin position="68"/>
        <end position="184"/>
    </location>
</feature>
<evidence type="ECO:0000256" key="4">
    <source>
        <dbReference type="ARBA" id="ARBA00022989"/>
    </source>
</evidence>
<dbReference type="PANTHER" id="PTHR12677">
    <property type="entry name" value="GOLGI APPARATUS MEMBRANE PROTEIN TVP38-RELATED"/>
    <property type="match status" value="1"/>
</dbReference>
<dbReference type="Pfam" id="PF09335">
    <property type="entry name" value="VTT_dom"/>
    <property type="match status" value="1"/>
</dbReference>
<reference evidence="8 9" key="1">
    <citation type="submission" date="2020-08" db="EMBL/GenBank/DDBJ databases">
        <title>Genomic Encyclopedia of Type Strains, Phase IV (KMG-IV): sequencing the most valuable type-strain genomes for metagenomic binning, comparative biology and taxonomic classification.</title>
        <authorList>
            <person name="Goeker M."/>
        </authorList>
    </citation>
    <scope>NUCLEOTIDE SEQUENCE [LARGE SCALE GENOMIC DNA]</scope>
    <source>
        <strain evidence="8 9">DSM 103526</strain>
    </source>
</reference>
<comment type="subcellular location">
    <subcellularLocation>
        <location evidence="1 6">Cell membrane</location>
        <topology evidence="1 6">Multi-pass membrane protein</topology>
    </subcellularLocation>
</comment>
<keyword evidence="4 6" id="KW-1133">Transmembrane helix</keyword>
<accession>A0A841KPW8</accession>
<keyword evidence="2 6" id="KW-1003">Cell membrane</keyword>
<comment type="caution">
    <text evidence="8">The sequence shown here is derived from an EMBL/GenBank/DDBJ whole genome shotgun (WGS) entry which is preliminary data.</text>
</comment>
<dbReference type="InterPro" id="IPR015414">
    <property type="entry name" value="TMEM64"/>
</dbReference>
<evidence type="ECO:0000256" key="5">
    <source>
        <dbReference type="ARBA" id="ARBA00023136"/>
    </source>
</evidence>
<feature type="transmembrane region" description="Helical" evidence="6">
    <location>
        <begin position="50"/>
        <end position="68"/>
    </location>
</feature>
<evidence type="ECO:0000313" key="8">
    <source>
        <dbReference type="EMBL" id="MBB6215516.1"/>
    </source>
</evidence>
<organism evidence="8 9">
    <name type="scientific">Anaerosolibacter carboniphilus</name>
    <dbReference type="NCBI Taxonomy" id="1417629"/>
    <lineage>
        <taxon>Bacteria</taxon>
        <taxon>Bacillati</taxon>
        <taxon>Bacillota</taxon>
        <taxon>Clostridia</taxon>
        <taxon>Peptostreptococcales</taxon>
        <taxon>Thermotaleaceae</taxon>
        <taxon>Anaerosolibacter</taxon>
    </lineage>
</organism>
<evidence type="ECO:0000256" key="2">
    <source>
        <dbReference type="ARBA" id="ARBA00022475"/>
    </source>
</evidence>
<dbReference type="GO" id="GO:0005886">
    <property type="term" value="C:plasma membrane"/>
    <property type="evidence" value="ECO:0007669"/>
    <property type="project" value="UniProtKB-SubCell"/>
</dbReference>
<keyword evidence="9" id="KW-1185">Reference proteome</keyword>
<keyword evidence="5 6" id="KW-0472">Membrane</keyword>
<dbReference type="EMBL" id="JACHEN010000008">
    <property type="protein sequence ID" value="MBB6215516.1"/>
    <property type="molecule type" value="Genomic_DNA"/>
</dbReference>
<dbReference type="PANTHER" id="PTHR12677:SF59">
    <property type="entry name" value="GOLGI APPARATUS MEMBRANE PROTEIN TVP38-RELATED"/>
    <property type="match status" value="1"/>
</dbReference>
<evidence type="ECO:0000256" key="1">
    <source>
        <dbReference type="ARBA" id="ARBA00004651"/>
    </source>
</evidence>
<evidence type="ECO:0000313" key="9">
    <source>
        <dbReference type="Proteomes" id="UP000579281"/>
    </source>
</evidence>
<dbReference type="InterPro" id="IPR032816">
    <property type="entry name" value="VTT_dom"/>
</dbReference>
<evidence type="ECO:0000259" key="7">
    <source>
        <dbReference type="Pfam" id="PF09335"/>
    </source>
</evidence>
<proteinExistence type="inferred from homology"/>
<dbReference type="RefSeq" id="WP_207726914.1">
    <property type="nucleotide sequence ID" value="NZ_JACHEN010000008.1"/>
</dbReference>
<feature type="transmembrane region" description="Helical" evidence="6">
    <location>
        <begin position="12"/>
        <end position="30"/>
    </location>
</feature>
<evidence type="ECO:0000256" key="3">
    <source>
        <dbReference type="ARBA" id="ARBA00022692"/>
    </source>
</evidence>
<dbReference type="Proteomes" id="UP000579281">
    <property type="component" value="Unassembled WGS sequence"/>
</dbReference>
<feature type="transmembrane region" description="Helical" evidence="6">
    <location>
        <begin position="194"/>
        <end position="211"/>
    </location>
</feature>
<keyword evidence="3 6" id="KW-0812">Transmembrane</keyword>
<name>A0A841KPW8_9FIRM</name>
<evidence type="ECO:0000256" key="6">
    <source>
        <dbReference type="RuleBase" id="RU366058"/>
    </source>
</evidence>
<protein>
    <recommendedName>
        <fullName evidence="6">TVP38/TMEM64 family membrane protein</fullName>
    </recommendedName>
</protein>
<sequence length="224" mass="24985">MEIKKGKKSMLKYGAFLFIVTVVIFLLNRFNLFKDFTPQQIKEYVHSFGALAPIIYIIMFTIVPLTLFPDSVLAIAGGMCFGLFWGSIYTMIGALCGGTLSFYISRLIGKNFIKNILKKDLGELSSSIEEKGFFIILLLRLIPLFPYDIISYSAGLSNIRYRDFLLATIFGTIPGIIVFTNVGDKATDVGSTGFYISISLLVILLLASVGLKNKISLRRVEEMK</sequence>
<dbReference type="AlphaFoldDB" id="A0A841KPW8"/>